<protein>
    <submittedName>
        <fullName evidence="2">Alpha/beta hydrolase</fullName>
    </submittedName>
</protein>
<sequence>MTNSALSSFEQHDQWVDVPDGRLFTRTWQPSNTQMPESPIVLLHDSLGCVALWRSFSAALCVATQRRVIAYDRVGFGLSAARNDILPLSFIDDEPSQGFAALRDALGVERFIAMGHSVGGCMAVQCAGAYADDCDGLVTISAQAFNEQRTRSGIVEAQAAFQAPEQLAKLTKYHGDKARWVLNAWTETWLNPAFENWSLVPALERVKCPSLIIHGANDEYGSRRQPESIVRHLNGPAHCEILANIHHVPHRECEADVVSLVSQFVEQISR</sequence>
<dbReference type="RefSeq" id="WP_096281810.1">
    <property type="nucleotide sequence ID" value="NZ_CBCSBM010000014.1"/>
</dbReference>
<evidence type="ECO:0000259" key="1">
    <source>
        <dbReference type="Pfam" id="PF00561"/>
    </source>
</evidence>
<dbReference type="Pfam" id="PF00561">
    <property type="entry name" value="Abhydrolase_1"/>
    <property type="match status" value="1"/>
</dbReference>
<dbReference type="GO" id="GO:0016787">
    <property type="term" value="F:hydrolase activity"/>
    <property type="evidence" value="ECO:0007669"/>
    <property type="project" value="UniProtKB-KW"/>
</dbReference>
<reference evidence="2 3" key="1">
    <citation type="submission" date="2020-07" db="EMBL/GenBank/DDBJ databases">
        <title>Halophilic bacteria isolated from french cheeses.</title>
        <authorList>
            <person name="Kothe C.I."/>
            <person name="Farah-Kraiem B."/>
            <person name="Renault P."/>
            <person name="Dridi B."/>
        </authorList>
    </citation>
    <scope>NUCLEOTIDE SEQUENCE [LARGE SCALE GENOMIC DNA]</scope>
    <source>
        <strain evidence="2 3">FME1</strain>
    </source>
</reference>
<comment type="caution">
    <text evidence="2">The sequence shown here is derived from an EMBL/GenBank/DDBJ whole genome shotgun (WGS) entry which is preliminary data.</text>
</comment>
<keyword evidence="2" id="KW-0378">Hydrolase</keyword>
<dbReference type="SUPFAM" id="SSF53474">
    <property type="entry name" value="alpha/beta-Hydrolases"/>
    <property type="match status" value="1"/>
</dbReference>
<dbReference type="Proteomes" id="UP001645039">
    <property type="component" value="Unassembled WGS sequence"/>
</dbReference>
<dbReference type="PANTHER" id="PTHR43689:SF8">
    <property type="entry name" value="ALPHA_BETA-HYDROLASES SUPERFAMILY PROTEIN"/>
    <property type="match status" value="1"/>
</dbReference>
<dbReference type="PANTHER" id="PTHR43689">
    <property type="entry name" value="HYDROLASE"/>
    <property type="match status" value="1"/>
</dbReference>
<evidence type="ECO:0000313" key="2">
    <source>
        <dbReference type="EMBL" id="MBE0399628.1"/>
    </source>
</evidence>
<dbReference type="InterPro" id="IPR000073">
    <property type="entry name" value="AB_hydrolase_1"/>
</dbReference>
<gene>
    <name evidence="2" type="ORF">EI168_05825</name>
</gene>
<name>A0ABR9EZH3_9GAMM</name>
<accession>A0ABR9EZH3</accession>
<evidence type="ECO:0000313" key="3">
    <source>
        <dbReference type="Proteomes" id="UP001645039"/>
    </source>
</evidence>
<dbReference type="Gene3D" id="3.40.50.1820">
    <property type="entry name" value="alpha/beta hydrolase"/>
    <property type="match status" value="1"/>
</dbReference>
<keyword evidence="3" id="KW-1185">Reference proteome</keyword>
<proteinExistence type="predicted"/>
<organism evidence="2 3">
    <name type="scientific">Halomonas casei</name>
    <dbReference type="NCBI Taxonomy" id="2742613"/>
    <lineage>
        <taxon>Bacteria</taxon>
        <taxon>Pseudomonadati</taxon>
        <taxon>Pseudomonadota</taxon>
        <taxon>Gammaproteobacteria</taxon>
        <taxon>Oceanospirillales</taxon>
        <taxon>Halomonadaceae</taxon>
        <taxon>Halomonas</taxon>
    </lineage>
</organism>
<feature type="domain" description="AB hydrolase-1" evidence="1">
    <location>
        <begin position="39"/>
        <end position="192"/>
    </location>
</feature>
<dbReference type="InterPro" id="IPR029058">
    <property type="entry name" value="AB_hydrolase_fold"/>
</dbReference>
<dbReference type="EMBL" id="RRZD01000004">
    <property type="protein sequence ID" value="MBE0399628.1"/>
    <property type="molecule type" value="Genomic_DNA"/>
</dbReference>